<evidence type="ECO:0000259" key="1">
    <source>
        <dbReference type="Pfam" id="PF07238"/>
    </source>
</evidence>
<feature type="domain" description="PilZ" evidence="1">
    <location>
        <begin position="9"/>
        <end position="94"/>
    </location>
</feature>
<organism evidence="2 3">
    <name type="scientific">Metarhizobium album</name>
    <dbReference type="NCBI Taxonomy" id="2182425"/>
    <lineage>
        <taxon>Bacteria</taxon>
        <taxon>Pseudomonadati</taxon>
        <taxon>Pseudomonadota</taxon>
        <taxon>Alphaproteobacteria</taxon>
        <taxon>Hyphomicrobiales</taxon>
        <taxon>Rhizobiaceae</taxon>
        <taxon>Metarhizobium</taxon>
    </lineage>
</organism>
<sequence length="111" mass="12491">MNNGLKMETRKTQRKATRVMAKVKYGLQEIQGRVLNLSTNGIALELAGPLHAGIGSQIKIYGDDIGHLEGLVRWCHRGRLGIQFNPNSNARAQVGSYFRFFHKDMRPTSPR</sequence>
<protein>
    <submittedName>
        <fullName evidence="2">Pilus assembly protein PilZ</fullName>
    </submittedName>
</protein>
<dbReference type="OrthoDB" id="8479088at2"/>
<name>A0A2U2DTF2_9HYPH</name>
<dbReference type="AlphaFoldDB" id="A0A2U2DTF2"/>
<evidence type="ECO:0000313" key="3">
    <source>
        <dbReference type="Proteomes" id="UP000245252"/>
    </source>
</evidence>
<dbReference type="Pfam" id="PF07238">
    <property type="entry name" value="PilZ"/>
    <property type="match status" value="1"/>
</dbReference>
<reference evidence="2 3" key="1">
    <citation type="submission" date="2018-05" db="EMBL/GenBank/DDBJ databases">
        <title>The draft genome of strain NS-104.</title>
        <authorList>
            <person name="Hang P."/>
            <person name="Jiang J."/>
        </authorList>
    </citation>
    <scope>NUCLEOTIDE SEQUENCE [LARGE SCALE GENOMIC DNA]</scope>
    <source>
        <strain evidence="2 3">NS-104</strain>
    </source>
</reference>
<dbReference type="Proteomes" id="UP000245252">
    <property type="component" value="Unassembled WGS sequence"/>
</dbReference>
<gene>
    <name evidence="2" type="ORF">DEM27_09320</name>
</gene>
<dbReference type="GO" id="GO:0035438">
    <property type="term" value="F:cyclic-di-GMP binding"/>
    <property type="evidence" value="ECO:0007669"/>
    <property type="project" value="InterPro"/>
</dbReference>
<dbReference type="EMBL" id="QFBC01000003">
    <property type="protein sequence ID" value="PWE56567.1"/>
    <property type="molecule type" value="Genomic_DNA"/>
</dbReference>
<proteinExistence type="predicted"/>
<evidence type="ECO:0000313" key="2">
    <source>
        <dbReference type="EMBL" id="PWE56567.1"/>
    </source>
</evidence>
<dbReference type="InterPro" id="IPR009875">
    <property type="entry name" value="PilZ_domain"/>
</dbReference>
<keyword evidence="3" id="KW-1185">Reference proteome</keyword>
<dbReference type="Gene3D" id="2.40.10.220">
    <property type="entry name" value="predicted glycosyltransferase like domains"/>
    <property type="match status" value="1"/>
</dbReference>
<comment type="caution">
    <text evidence="2">The sequence shown here is derived from an EMBL/GenBank/DDBJ whole genome shotgun (WGS) entry which is preliminary data.</text>
</comment>
<dbReference type="SUPFAM" id="SSF141371">
    <property type="entry name" value="PilZ domain-like"/>
    <property type="match status" value="1"/>
</dbReference>
<accession>A0A2U2DTF2</accession>